<accession>A0A2P2QFP3</accession>
<dbReference type="EMBL" id="GGEC01085251">
    <property type="protein sequence ID" value="MBX65735.1"/>
    <property type="molecule type" value="Transcribed_RNA"/>
</dbReference>
<proteinExistence type="predicted"/>
<reference evidence="1" key="1">
    <citation type="submission" date="2018-02" db="EMBL/GenBank/DDBJ databases">
        <title>Rhizophora mucronata_Transcriptome.</title>
        <authorList>
            <person name="Meera S.P."/>
            <person name="Sreeshan A."/>
            <person name="Augustine A."/>
        </authorList>
    </citation>
    <scope>NUCLEOTIDE SEQUENCE</scope>
    <source>
        <tissue evidence="1">Leaf</tissue>
    </source>
</reference>
<protein>
    <submittedName>
        <fullName evidence="1">Uncharacterized protein</fullName>
    </submittedName>
</protein>
<dbReference type="AlphaFoldDB" id="A0A2P2QFP3"/>
<evidence type="ECO:0000313" key="1">
    <source>
        <dbReference type="EMBL" id="MBX65735.1"/>
    </source>
</evidence>
<sequence length="26" mass="3150">MKQTHNSNLLKPKTAYRQIDFFFFSS</sequence>
<name>A0A2P2QFP3_RHIMU</name>
<organism evidence="1">
    <name type="scientific">Rhizophora mucronata</name>
    <name type="common">Asiatic mangrove</name>
    <dbReference type="NCBI Taxonomy" id="61149"/>
    <lineage>
        <taxon>Eukaryota</taxon>
        <taxon>Viridiplantae</taxon>
        <taxon>Streptophyta</taxon>
        <taxon>Embryophyta</taxon>
        <taxon>Tracheophyta</taxon>
        <taxon>Spermatophyta</taxon>
        <taxon>Magnoliopsida</taxon>
        <taxon>eudicotyledons</taxon>
        <taxon>Gunneridae</taxon>
        <taxon>Pentapetalae</taxon>
        <taxon>rosids</taxon>
        <taxon>fabids</taxon>
        <taxon>Malpighiales</taxon>
        <taxon>Rhizophoraceae</taxon>
        <taxon>Rhizophora</taxon>
    </lineage>
</organism>